<dbReference type="GO" id="GO:0006123">
    <property type="term" value="P:mitochondrial electron transport, cytochrome c to oxygen"/>
    <property type="evidence" value="ECO:0007669"/>
    <property type="project" value="TreeGrafter"/>
</dbReference>
<dbReference type="SUPFAM" id="SSF81442">
    <property type="entry name" value="Cytochrome c oxidase subunit I-like"/>
    <property type="match status" value="1"/>
</dbReference>
<feature type="transmembrane region" description="Helical" evidence="23">
    <location>
        <begin position="228"/>
        <end position="253"/>
    </location>
</feature>
<comment type="catalytic activity">
    <reaction evidence="21">
        <text>4 Fe(II)-[cytochrome c] + O2 + 8 H(+)(in) = 4 Fe(III)-[cytochrome c] + 2 H2O + 4 H(+)(out)</text>
        <dbReference type="Rhea" id="RHEA:11436"/>
        <dbReference type="Rhea" id="RHEA-COMP:10350"/>
        <dbReference type="Rhea" id="RHEA-COMP:14399"/>
        <dbReference type="ChEBI" id="CHEBI:15377"/>
        <dbReference type="ChEBI" id="CHEBI:15378"/>
        <dbReference type="ChEBI" id="CHEBI:15379"/>
        <dbReference type="ChEBI" id="CHEBI:29033"/>
        <dbReference type="ChEBI" id="CHEBI:29034"/>
        <dbReference type="EC" id="7.1.1.9"/>
    </reaction>
    <physiologicalReaction direction="left-to-right" evidence="21">
        <dbReference type="Rhea" id="RHEA:11437"/>
    </physiologicalReaction>
</comment>
<feature type="transmembrane region" description="Helical" evidence="23">
    <location>
        <begin position="181"/>
        <end position="208"/>
    </location>
</feature>
<evidence type="ECO:0000256" key="17">
    <source>
        <dbReference type="ARBA" id="ARBA00022989"/>
    </source>
</evidence>
<dbReference type="PRINTS" id="PR01165">
    <property type="entry name" value="CYCOXIDASEI"/>
</dbReference>
<evidence type="ECO:0000256" key="23">
    <source>
        <dbReference type="SAM" id="Phobius"/>
    </source>
</evidence>
<keyword evidence="20 22" id="KW-0472">Membrane</keyword>
<geneLocation type="mitochondrion" evidence="25"/>
<evidence type="ECO:0000256" key="14">
    <source>
        <dbReference type="ARBA" id="ARBA00022842"/>
    </source>
</evidence>
<keyword evidence="9 22" id="KW-0813">Transport</keyword>
<evidence type="ECO:0000256" key="5">
    <source>
        <dbReference type="ARBA" id="ARBA00009578"/>
    </source>
</evidence>
<keyword evidence="16 22" id="KW-0249">Electron transport</keyword>
<feature type="transmembrane region" description="Helical" evidence="23">
    <location>
        <begin position="445"/>
        <end position="471"/>
    </location>
</feature>
<evidence type="ECO:0000256" key="12">
    <source>
        <dbReference type="ARBA" id="ARBA00022692"/>
    </source>
</evidence>
<dbReference type="InterPro" id="IPR036927">
    <property type="entry name" value="Cyt_c_oxase-like_su1_sf"/>
</dbReference>
<feature type="transmembrane region" description="Helical" evidence="23">
    <location>
        <begin position="265"/>
        <end position="289"/>
    </location>
</feature>
<comment type="similarity">
    <text evidence="5 22">Belongs to the heme-copper respiratory oxidase family.</text>
</comment>
<dbReference type="EMBL" id="DQ442915">
    <property type="protein sequence ID" value="ABD85308.1"/>
    <property type="molecule type" value="Genomic_DNA"/>
</dbReference>
<keyword evidence="15" id="KW-1278">Translocase</keyword>
<evidence type="ECO:0000256" key="16">
    <source>
        <dbReference type="ARBA" id="ARBA00022982"/>
    </source>
</evidence>
<evidence type="ECO:0000256" key="19">
    <source>
        <dbReference type="ARBA" id="ARBA00023008"/>
    </source>
</evidence>
<comment type="cofactor">
    <cofactor evidence="1">
        <name>Cu cation</name>
        <dbReference type="ChEBI" id="CHEBI:23378"/>
    </cofactor>
</comment>
<evidence type="ECO:0000256" key="4">
    <source>
        <dbReference type="ARBA" id="ARBA00004673"/>
    </source>
</evidence>
<evidence type="ECO:0000256" key="7">
    <source>
        <dbReference type="ARBA" id="ARBA00012949"/>
    </source>
</evidence>
<dbReference type="AlphaFoldDB" id="Q19TX1"/>
<dbReference type="GO" id="GO:0045277">
    <property type="term" value="C:respiratory chain complex IV"/>
    <property type="evidence" value="ECO:0007669"/>
    <property type="project" value="InterPro"/>
</dbReference>
<gene>
    <name evidence="25" type="primary">COX1</name>
</gene>
<proteinExistence type="inferred from homology"/>
<dbReference type="InterPro" id="IPR000883">
    <property type="entry name" value="Cyt_C_Oxase_1"/>
</dbReference>
<evidence type="ECO:0000256" key="10">
    <source>
        <dbReference type="ARBA" id="ARBA00022617"/>
    </source>
</evidence>
<feature type="transmembrane region" description="Helical" evidence="23">
    <location>
        <begin position="373"/>
        <end position="395"/>
    </location>
</feature>
<dbReference type="GO" id="GO:0046872">
    <property type="term" value="F:metal ion binding"/>
    <property type="evidence" value="ECO:0007669"/>
    <property type="project" value="UniProtKB-KW"/>
</dbReference>
<evidence type="ECO:0000256" key="15">
    <source>
        <dbReference type="ARBA" id="ARBA00022967"/>
    </source>
</evidence>
<evidence type="ECO:0000256" key="22">
    <source>
        <dbReference type="RuleBase" id="RU000369"/>
    </source>
</evidence>
<evidence type="ECO:0000256" key="11">
    <source>
        <dbReference type="ARBA" id="ARBA00022660"/>
    </source>
</evidence>
<reference evidence="25" key="1">
    <citation type="journal article" date="2006" name="Mol. Phylogenet. Evol.">
        <title>Major rearrangements characterize the mitochondrial genome of the isopod Idotea baltica (Crustacea: Peracarida).</title>
        <authorList>
            <person name="Podsiadlowski L."/>
            <person name="Bartolomaeus T."/>
        </authorList>
    </citation>
    <scope>NUCLEOTIDE SEQUENCE</scope>
</reference>
<dbReference type="FunFam" id="1.20.210.10:FF:000001">
    <property type="entry name" value="Cytochrome c oxidase subunit 1"/>
    <property type="match status" value="1"/>
</dbReference>
<dbReference type="PANTHER" id="PTHR10422">
    <property type="entry name" value="CYTOCHROME C OXIDASE SUBUNIT 1"/>
    <property type="match status" value="1"/>
</dbReference>
<dbReference type="GO" id="GO:0005743">
    <property type="term" value="C:mitochondrial inner membrane"/>
    <property type="evidence" value="ECO:0007669"/>
    <property type="project" value="UniProtKB-SubCell"/>
</dbReference>
<keyword evidence="18 22" id="KW-0408">Iron</keyword>
<keyword evidence="22 25" id="KW-0496">Mitochondrion</keyword>
<dbReference type="GO" id="GO:0020037">
    <property type="term" value="F:heme binding"/>
    <property type="evidence" value="ECO:0007669"/>
    <property type="project" value="InterPro"/>
</dbReference>
<comment type="pathway">
    <text evidence="4 22">Energy metabolism; oxidative phosphorylation.</text>
</comment>
<keyword evidence="22" id="KW-0999">Mitochondrion inner membrane</keyword>
<dbReference type="GO" id="GO:0004129">
    <property type="term" value="F:cytochrome-c oxidase activity"/>
    <property type="evidence" value="ECO:0007669"/>
    <property type="project" value="UniProtKB-EC"/>
</dbReference>
<dbReference type="PANTHER" id="PTHR10422:SF18">
    <property type="entry name" value="CYTOCHROME C OXIDASE SUBUNIT 1"/>
    <property type="match status" value="1"/>
</dbReference>
<keyword evidence="10 22" id="KW-0349">Heme</keyword>
<evidence type="ECO:0000256" key="3">
    <source>
        <dbReference type="ARBA" id="ARBA00004141"/>
    </source>
</evidence>
<keyword evidence="19 22" id="KW-0186">Copper</keyword>
<keyword evidence="17 23" id="KW-1133">Transmembrane helix</keyword>
<evidence type="ECO:0000256" key="13">
    <source>
        <dbReference type="ARBA" id="ARBA00022723"/>
    </source>
</evidence>
<evidence type="ECO:0000256" key="21">
    <source>
        <dbReference type="ARBA" id="ARBA00049512"/>
    </source>
</evidence>
<feature type="transmembrane region" description="Helical" evidence="23">
    <location>
        <begin position="12"/>
        <end position="35"/>
    </location>
</feature>
<evidence type="ECO:0000256" key="8">
    <source>
        <dbReference type="ARBA" id="ARBA00015947"/>
    </source>
</evidence>
<name>Q19TX1_9CRUS</name>
<keyword evidence="12 22" id="KW-0812">Transmembrane</keyword>
<dbReference type="EC" id="7.1.1.9" evidence="7 22"/>
<feature type="transmembrane region" description="Helical" evidence="23">
    <location>
        <begin position="335"/>
        <end position="361"/>
    </location>
</feature>
<accession>Q19TX1</accession>
<keyword evidence="11 22" id="KW-0679">Respiratory chain</keyword>
<evidence type="ECO:0000256" key="2">
    <source>
        <dbReference type="ARBA" id="ARBA00001971"/>
    </source>
</evidence>
<comment type="subunit">
    <text evidence="6">Component of the cytochrome c oxidase (complex IV, CIV), a multisubunit enzyme composed of a catalytic core of 3 subunits and several supernumerary subunits. The complex exists as a monomer or a dimer and forms supercomplexes (SCs) in the inner mitochondrial membrane with ubiquinol-cytochrome c oxidoreductase (cytochrome b-c1 complex, complex III, CIII).</text>
</comment>
<keyword evidence="13 22" id="KW-0479">Metal-binding</keyword>
<dbReference type="Pfam" id="PF00115">
    <property type="entry name" value="COX1"/>
    <property type="match status" value="1"/>
</dbReference>
<sequence length="510" mass="56005">MQRWLYSTNHKDIGTLYFIFGAWAGAVGTALSMIIRTELGQPGSFIGDDQIYNVVVTAHAFVMIFFMVMPVMIGGFGNWLVPLMLGAPEMAFPRMNSMSFWLLPPSLMLLLSSGLVESGVGTGWTVYPPLAAGIAHSGASVDLGIFSLHLAGASSILGAVNFITTVINMRPAGMSFDRIPLFVWSVFITAILLLLSLPVLAGAITMLLTDRNLNTSFFDPSGGGYPILYQHLFLFFGHPEVYILILPAFGMISHIISQESSKKEAFGTLGMIYAMVAIGVLGFVVWAHHIFTVGMDVDTRAYFTSATMIIAVPTGIKIFSWLSTLHGAHFTYSPLYFWSLGFVFLFTVGGLTGVVLANFFFDIIFHDTYYVVAHFHYVLSMGAVFAIFAGMAHWFPLFSGVTMNPSWLSIQFITMFVGVNLTFFPQHFLGLGGMPRRYSDYPDVYSFWNIVSSLGSMISLASVLGFIVILWEAFAAGRSILLTDGLGSSLEWLHHTPPADHSYDETPLIS</sequence>
<dbReference type="Gene3D" id="1.20.210.10">
    <property type="entry name" value="Cytochrome c oxidase-like, subunit I domain"/>
    <property type="match status" value="1"/>
</dbReference>
<evidence type="ECO:0000256" key="18">
    <source>
        <dbReference type="ARBA" id="ARBA00023004"/>
    </source>
</evidence>
<dbReference type="InterPro" id="IPR023616">
    <property type="entry name" value="Cyt_c_oxase-like_su1_dom"/>
</dbReference>
<comment type="cofactor">
    <cofactor evidence="2">
        <name>heme</name>
        <dbReference type="ChEBI" id="CHEBI:30413"/>
    </cofactor>
</comment>
<feature type="transmembrane region" description="Helical" evidence="23">
    <location>
        <begin position="407"/>
        <end position="425"/>
    </location>
</feature>
<dbReference type="CDD" id="cd01663">
    <property type="entry name" value="Cyt_c_Oxidase_I"/>
    <property type="match status" value="1"/>
</dbReference>
<evidence type="ECO:0000259" key="24">
    <source>
        <dbReference type="PROSITE" id="PS50855"/>
    </source>
</evidence>
<evidence type="ECO:0000256" key="9">
    <source>
        <dbReference type="ARBA" id="ARBA00022448"/>
    </source>
</evidence>
<feature type="transmembrane region" description="Helical" evidence="23">
    <location>
        <begin position="301"/>
        <end position="323"/>
    </location>
</feature>
<dbReference type="InterPro" id="IPR033944">
    <property type="entry name" value="Cyt_c_oxase_su1_dom"/>
</dbReference>
<feature type="transmembrane region" description="Helical" evidence="23">
    <location>
        <begin position="102"/>
        <end position="126"/>
    </location>
</feature>
<dbReference type="GO" id="GO:0015990">
    <property type="term" value="P:electron transport coupled proton transport"/>
    <property type="evidence" value="ECO:0007669"/>
    <property type="project" value="TreeGrafter"/>
</dbReference>
<evidence type="ECO:0000313" key="25">
    <source>
        <dbReference type="EMBL" id="ABD85308.1"/>
    </source>
</evidence>
<comment type="function">
    <text evidence="22">Component of the cytochrome c oxidase, the last enzyme in the mitochondrial electron transport chain which drives oxidative phosphorylation. The respiratory chain contains 3 multisubunit complexes succinate dehydrogenase (complex II, CII), ubiquinol-cytochrome c oxidoreductase (cytochrome b-c1 complex, complex III, CIII) and cytochrome c oxidase (complex IV, CIV), that cooperate to transfer electrons derived from NADH and succinate to molecular oxygen, creating an electrochemical gradient over the inner membrane that drives transmembrane transport and the ATP synthase. Cytochrome c oxidase is the component of the respiratory chain that catalyzes the reduction of oxygen to water. Electrons originating from reduced cytochrome c in the intermembrane space (IMS) are transferred via the dinuclear copper A center (CU(A)) of subunit 2 and heme A of subunit 1 to the active site in subunit 1, a binuclear center (BNC) formed by heme A3 and copper B (CU(B)). The BNC reduces molecular oxygen to 2 water molecules using 4 electrons from cytochrome c in the IMS and 4 protons from the mitochondrial matrix.</text>
</comment>
<comment type="subcellular location">
    <subcellularLocation>
        <location evidence="3">Membrane</location>
        <topology evidence="3">Multi-pass membrane protein</topology>
    </subcellularLocation>
    <subcellularLocation>
        <location evidence="22">Mitochondrion inner membrane</location>
        <topology evidence="22">Multi-pass membrane protein</topology>
    </subcellularLocation>
</comment>
<organism evidence="25">
    <name type="scientific">Idotea baltica</name>
    <dbReference type="NCBI Taxonomy" id="82763"/>
    <lineage>
        <taxon>Eukaryota</taxon>
        <taxon>Metazoa</taxon>
        <taxon>Ecdysozoa</taxon>
        <taxon>Arthropoda</taxon>
        <taxon>Crustacea</taxon>
        <taxon>Multicrustacea</taxon>
        <taxon>Malacostraca</taxon>
        <taxon>Eumalacostraca</taxon>
        <taxon>Peracarida</taxon>
        <taxon>Isopoda</taxon>
        <taxon>Valvifera</taxon>
        <taxon>Idoteidae</taxon>
        <taxon>Idotea</taxon>
    </lineage>
</organism>
<protein>
    <recommendedName>
        <fullName evidence="8 22">Cytochrome c oxidase subunit 1</fullName>
        <ecNumber evidence="7 22">7.1.1.9</ecNumber>
    </recommendedName>
</protein>
<evidence type="ECO:0000256" key="6">
    <source>
        <dbReference type="ARBA" id="ARBA00011164"/>
    </source>
</evidence>
<evidence type="ECO:0000256" key="1">
    <source>
        <dbReference type="ARBA" id="ARBA00001935"/>
    </source>
</evidence>
<dbReference type="PROSITE" id="PS50855">
    <property type="entry name" value="COX1"/>
    <property type="match status" value="1"/>
</dbReference>
<dbReference type="UniPathway" id="UPA00705"/>
<feature type="transmembrane region" description="Helical" evidence="23">
    <location>
        <begin position="146"/>
        <end position="169"/>
    </location>
</feature>
<evidence type="ECO:0000256" key="20">
    <source>
        <dbReference type="ARBA" id="ARBA00023136"/>
    </source>
</evidence>
<feature type="domain" description="Cytochrome oxidase subunit I profile" evidence="24">
    <location>
        <begin position="1"/>
        <end position="510"/>
    </location>
</feature>
<keyword evidence="14" id="KW-0460">Magnesium</keyword>
<feature type="transmembrane region" description="Helical" evidence="23">
    <location>
        <begin position="55"/>
        <end position="81"/>
    </location>
</feature>